<proteinExistence type="predicted"/>
<dbReference type="InterPro" id="IPR000792">
    <property type="entry name" value="Tscrpt_reg_LuxR_C"/>
</dbReference>
<name>A0A1I1JTP1_9BURK</name>
<evidence type="ECO:0000313" key="4">
    <source>
        <dbReference type="Proteomes" id="UP000198639"/>
    </source>
</evidence>
<organism evidence="3 4">
    <name type="scientific">Massilia yuzhufengensis</name>
    <dbReference type="NCBI Taxonomy" id="1164594"/>
    <lineage>
        <taxon>Bacteria</taxon>
        <taxon>Pseudomonadati</taxon>
        <taxon>Pseudomonadota</taxon>
        <taxon>Betaproteobacteria</taxon>
        <taxon>Burkholderiales</taxon>
        <taxon>Oxalobacteraceae</taxon>
        <taxon>Telluria group</taxon>
        <taxon>Massilia</taxon>
    </lineage>
</organism>
<dbReference type="RefSeq" id="WP_091873518.1">
    <property type="nucleotide sequence ID" value="NZ_FOLD01000007.1"/>
</dbReference>
<dbReference type="GO" id="GO:0003677">
    <property type="term" value="F:DNA binding"/>
    <property type="evidence" value="ECO:0007669"/>
    <property type="project" value="InterPro"/>
</dbReference>
<dbReference type="PROSITE" id="PS00622">
    <property type="entry name" value="HTH_LUXR_1"/>
    <property type="match status" value="1"/>
</dbReference>
<dbReference type="Pfam" id="PF00196">
    <property type="entry name" value="GerE"/>
    <property type="match status" value="1"/>
</dbReference>
<dbReference type="PROSITE" id="PS50043">
    <property type="entry name" value="HTH_LUXR_2"/>
    <property type="match status" value="1"/>
</dbReference>
<evidence type="ECO:0000259" key="1">
    <source>
        <dbReference type="PROSITE" id="PS50043"/>
    </source>
</evidence>
<dbReference type="GO" id="GO:0008081">
    <property type="term" value="F:phosphoric diester hydrolase activity"/>
    <property type="evidence" value="ECO:0007669"/>
    <property type="project" value="UniProtKB-ARBA"/>
</dbReference>
<dbReference type="Gene3D" id="1.10.10.10">
    <property type="entry name" value="Winged helix-like DNA-binding domain superfamily/Winged helix DNA-binding domain"/>
    <property type="match status" value="1"/>
</dbReference>
<dbReference type="PROSITE" id="PS51832">
    <property type="entry name" value="HD_GYP"/>
    <property type="match status" value="1"/>
</dbReference>
<dbReference type="Proteomes" id="UP000198639">
    <property type="component" value="Unassembled WGS sequence"/>
</dbReference>
<evidence type="ECO:0000259" key="2">
    <source>
        <dbReference type="PROSITE" id="PS51832"/>
    </source>
</evidence>
<gene>
    <name evidence="3" type="ORF">SAMN05216204_10716</name>
</gene>
<dbReference type="SMART" id="SM00421">
    <property type="entry name" value="HTH_LUXR"/>
    <property type="match status" value="1"/>
</dbReference>
<dbReference type="InterPro" id="IPR052020">
    <property type="entry name" value="Cyclic_di-GMP/3'3'-cGAMP_PDE"/>
</dbReference>
<dbReference type="GO" id="GO:0006355">
    <property type="term" value="P:regulation of DNA-templated transcription"/>
    <property type="evidence" value="ECO:0007669"/>
    <property type="project" value="InterPro"/>
</dbReference>
<protein>
    <submittedName>
        <fullName evidence="3">HD domain-containing protein</fullName>
    </submittedName>
</protein>
<dbReference type="PANTHER" id="PTHR45228">
    <property type="entry name" value="CYCLIC DI-GMP PHOSPHODIESTERASE TM_0186-RELATED"/>
    <property type="match status" value="1"/>
</dbReference>
<dbReference type="EMBL" id="FOLD01000007">
    <property type="protein sequence ID" value="SFC51312.1"/>
    <property type="molecule type" value="Genomic_DNA"/>
</dbReference>
<dbReference type="STRING" id="1164594.SAMN05216204_10716"/>
<dbReference type="InterPro" id="IPR003607">
    <property type="entry name" value="HD/PDEase_dom"/>
</dbReference>
<feature type="domain" description="HD-GYP" evidence="2">
    <location>
        <begin position="218"/>
        <end position="414"/>
    </location>
</feature>
<dbReference type="AlphaFoldDB" id="A0A1I1JTP1"/>
<feature type="domain" description="HTH luxR-type" evidence="1">
    <location>
        <begin position="413"/>
        <end position="478"/>
    </location>
</feature>
<dbReference type="CDD" id="cd06170">
    <property type="entry name" value="LuxR_C_like"/>
    <property type="match status" value="1"/>
</dbReference>
<dbReference type="SUPFAM" id="SSF109604">
    <property type="entry name" value="HD-domain/PDEase-like"/>
    <property type="match status" value="1"/>
</dbReference>
<dbReference type="Gene3D" id="1.10.3210.10">
    <property type="entry name" value="Hypothetical protein af1432"/>
    <property type="match status" value="1"/>
</dbReference>
<dbReference type="SUPFAM" id="SSF46894">
    <property type="entry name" value="C-terminal effector domain of the bipartite response regulators"/>
    <property type="match status" value="1"/>
</dbReference>
<dbReference type="Pfam" id="PF13487">
    <property type="entry name" value="HD_5"/>
    <property type="match status" value="1"/>
</dbReference>
<dbReference type="InterPro" id="IPR016032">
    <property type="entry name" value="Sig_transdc_resp-reg_C-effctor"/>
</dbReference>
<dbReference type="InterPro" id="IPR037522">
    <property type="entry name" value="HD_GYP_dom"/>
</dbReference>
<dbReference type="CDD" id="cd00077">
    <property type="entry name" value="HDc"/>
    <property type="match status" value="1"/>
</dbReference>
<keyword evidence="4" id="KW-1185">Reference proteome</keyword>
<accession>A0A1I1JTP1</accession>
<evidence type="ECO:0000313" key="3">
    <source>
        <dbReference type="EMBL" id="SFC51312.1"/>
    </source>
</evidence>
<dbReference type="OrthoDB" id="9763857at2"/>
<reference evidence="4" key="1">
    <citation type="submission" date="2016-10" db="EMBL/GenBank/DDBJ databases">
        <authorList>
            <person name="Varghese N."/>
            <person name="Submissions S."/>
        </authorList>
    </citation>
    <scope>NUCLEOTIDE SEQUENCE [LARGE SCALE GENOMIC DNA]</scope>
    <source>
        <strain evidence="4">CGMCC 1.12041</strain>
    </source>
</reference>
<dbReference type="InterPro" id="IPR036388">
    <property type="entry name" value="WH-like_DNA-bd_sf"/>
</dbReference>
<sequence>MQPEHNVTVEEAVQVLAMVGDLSMGQPTDQSIRSAHLAERLALLDGADGGACAHVRLVTLLRWSGCTANASGFSTLLGDDVGGRDAMLTQTLPPQNRLSFTSVAPLARIHCEVSGAIAQAMGLPPEVETGLRRVWEHYDGGGMPERVSDPDIPRLVYYTNLGSDLEILSRAHGLAEGLRMIAARADRKYPAELAHLLAAQAEGWLQDIEASPCAAVLPVLAYYVPLTIVADMIELKLPWLLGYSRRVAALAERAAVLAGLSALQQRCLGRAALIHGIGRAAVPNAVWQRAGKLGSADWERIRLVPYWTARAGAQVPSLRAEATLASHVYERLDGSGYHRDLDAGTLNLPQRILGAAAAYAALCMPRPWRAASTAREAARLLTDDAAAGRFDAQAVKLVVAAADGTDVEAVAPTAQRRKLLTEREAAVLRRISLGESNKEVARELQISPSTVRTHVESIFRKLACSTRTAATLKGLTLGLI</sequence>
<dbReference type="PRINTS" id="PR00038">
    <property type="entry name" value="HTHLUXR"/>
</dbReference>